<dbReference type="EMBL" id="JAMZIH010007782">
    <property type="protein sequence ID" value="KAJ1672819.1"/>
    <property type="molecule type" value="Genomic_DNA"/>
</dbReference>
<keyword evidence="2" id="KW-1185">Reference proteome</keyword>
<accession>A0ACC1HFV2</accession>
<name>A0ACC1HFV2_9FUNG</name>
<reference evidence="1" key="1">
    <citation type="submission" date="2022-06" db="EMBL/GenBank/DDBJ databases">
        <title>Phylogenomic reconstructions and comparative analyses of Kickxellomycotina fungi.</title>
        <authorList>
            <person name="Reynolds N.K."/>
            <person name="Stajich J.E."/>
            <person name="Barry K."/>
            <person name="Grigoriev I.V."/>
            <person name="Crous P."/>
            <person name="Smith M.E."/>
        </authorList>
    </citation>
    <scope>NUCLEOTIDE SEQUENCE</scope>
    <source>
        <strain evidence="1">RSA 2271</strain>
    </source>
</reference>
<comment type="caution">
    <text evidence="1">The sequence shown here is derived from an EMBL/GenBank/DDBJ whole genome shotgun (WGS) entry which is preliminary data.</text>
</comment>
<protein>
    <submittedName>
        <fullName evidence="1">Uncharacterized protein</fullName>
    </submittedName>
</protein>
<gene>
    <name evidence="1" type="ORF">EV182_006434</name>
</gene>
<evidence type="ECO:0000313" key="2">
    <source>
        <dbReference type="Proteomes" id="UP001145114"/>
    </source>
</evidence>
<organism evidence="1 2">
    <name type="scientific">Spiromyces aspiralis</name>
    <dbReference type="NCBI Taxonomy" id="68401"/>
    <lineage>
        <taxon>Eukaryota</taxon>
        <taxon>Fungi</taxon>
        <taxon>Fungi incertae sedis</taxon>
        <taxon>Zoopagomycota</taxon>
        <taxon>Kickxellomycotina</taxon>
        <taxon>Kickxellomycetes</taxon>
        <taxon>Kickxellales</taxon>
        <taxon>Kickxellaceae</taxon>
        <taxon>Spiromyces</taxon>
    </lineage>
</organism>
<feature type="non-terminal residue" evidence="1">
    <location>
        <position position="1"/>
    </location>
</feature>
<evidence type="ECO:0000313" key="1">
    <source>
        <dbReference type="EMBL" id="KAJ1672819.1"/>
    </source>
</evidence>
<dbReference type="Proteomes" id="UP001145114">
    <property type="component" value="Unassembled WGS sequence"/>
</dbReference>
<proteinExistence type="predicted"/>
<sequence>LGSIRNKRAELVASGPPPAGGEEAAGNPGQPPRLTRQATTTVENSVQRRGIFLVLVGRFLFVPAVAVCLLTVLRAHFPRLIPLLSEDPVFMLTLLILATTPSAINLTTVAQVTGKFEQESAIILLYSYLLGIPVLSIIFTFYLWLVSTLRGSS</sequence>